<feature type="chain" id="PRO_5003931860" description="SCP domain-containing protein" evidence="1">
    <location>
        <begin position="24"/>
        <end position="304"/>
    </location>
</feature>
<evidence type="ECO:0000313" key="3">
    <source>
        <dbReference type="EMBL" id="EKV31291.1"/>
    </source>
</evidence>
<dbReference type="Gene3D" id="3.40.33.10">
    <property type="entry name" value="CAP"/>
    <property type="match status" value="1"/>
</dbReference>
<evidence type="ECO:0000259" key="2">
    <source>
        <dbReference type="Pfam" id="PF00188"/>
    </source>
</evidence>
<dbReference type="RefSeq" id="WP_009539772.1">
    <property type="nucleotide sequence ID" value="NZ_ANHY01000006.1"/>
</dbReference>
<dbReference type="PANTHER" id="PTHR31157">
    <property type="entry name" value="SCP DOMAIN-CONTAINING PROTEIN"/>
    <property type="match status" value="1"/>
</dbReference>
<dbReference type="InterPro" id="IPR035940">
    <property type="entry name" value="CAP_sf"/>
</dbReference>
<evidence type="ECO:0000256" key="1">
    <source>
        <dbReference type="SAM" id="SignalP"/>
    </source>
</evidence>
<dbReference type="Proteomes" id="UP000009881">
    <property type="component" value="Unassembled WGS sequence"/>
</dbReference>
<feature type="signal peptide" evidence="1">
    <location>
        <begin position="1"/>
        <end position="23"/>
    </location>
</feature>
<dbReference type="Pfam" id="PF00188">
    <property type="entry name" value="CAP"/>
    <property type="match status" value="1"/>
</dbReference>
<dbReference type="CDD" id="cd05379">
    <property type="entry name" value="CAP_bacterial"/>
    <property type="match status" value="1"/>
</dbReference>
<reference evidence="3 4" key="1">
    <citation type="journal article" date="2013" name="Genome Announc.">
        <title>Draft Genome Sequence of an Alphaproteobacterium, Caenispirillum salinarum AK4(T), Isolated from a Solar Saltern.</title>
        <authorList>
            <person name="Khatri I."/>
            <person name="Singh A."/>
            <person name="Korpole S."/>
            <person name="Pinnaka A.K."/>
            <person name="Subramanian S."/>
        </authorList>
    </citation>
    <scope>NUCLEOTIDE SEQUENCE [LARGE SCALE GENOMIC DNA]</scope>
    <source>
        <strain evidence="3 4">AK4</strain>
    </source>
</reference>
<proteinExistence type="predicted"/>
<dbReference type="STRING" id="1238182.C882_3664"/>
<dbReference type="OrthoDB" id="419320at2"/>
<dbReference type="AlphaFoldDB" id="K9HSH7"/>
<dbReference type="InterPro" id="IPR014044">
    <property type="entry name" value="CAP_dom"/>
</dbReference>
<organism evidence="3 4">
    <name type="scientific">Caenispirillum salinarum AK4</name>
    <dbReference type="NCBI Taxonomy" id="1238182"/>
    <lineage>
        <taxon>Bacteria</taxon>
        <taxon>Pseudomonadati</taxon>
        <taxon>Pseudomonadota</taxon>
        <taxon>Alphaproteobacteria</taxon>
        <taxon>Rhodospirillales</taxon>
        <taxon>Novispirillaceae</taxon>
        <taxon>Caenispirillum</taxon>
    </lineage>
</organism>
<accession>K9HSH7</accession>
<comment type="caution">
    <text evidence="3">The sequence shown here is derived from an EMBL/GenBank/DDBJ whole genome shotgun (WGS) entry which is preliminary data.</text>
</comment>
<sequence>MMMPLRPLAVLALSAVLAGPALAADADLRALALDLVNDSRADHSLPALTLTEPLNEAARAHAADMAAQGYFAHRAPGGGTALDRYLEAGGTEAKMVAENIGRCAGCGPAPTAEHVRSFHSDWMDSPSHRENILHPGVRRFGYALVPDPDREGLVAVQTFAGPGLAAPEADAAPLTPEEAARMALERINEARREKGVEPLTLASDLSAAVADQVPEDLSAFTPSSLQAPQVGGWMGGGRVFLAVGRCGGCGTRVTAADVDRFVGHWLEADRYAGPLLDAQYETLGFTLKADGSGRKVAVAAVAGG</sequence>
<keyword evidence="1" id="KW-0732">Signal</keyword>
<dbReference type="PANTHER" id="PTHR31157:SF1">
    <property type="entry name" value="SCP DOMAIN-CONTAINING PROTEIN"/>
    <property type="match status" value="1"/>
</dbReference>
<evidence type="ECO:0000313" key="4">
    <source>
        <dbReference type="Proteomes" id="UP000009881"/>
    </source>
</evidence>
<dbReference type="eggNOG" id="COG2340">
    <property type="taxonomic scope" value="Bacteria"/>
</dbReference>
<keyword evidence="4" id="KW-1185">Reference proteome</keyword>
<gene>
    <name evidence="3" type="ORF">C882_3664</name>
</gene>
<dbReference type="SUPFAM" id="SSF55797">
    <property type="entry name" value="PR-1-like"/>
    <property type="match status" value="1"/>
</dbReference>
<feature type="domain" description="SCP" evidence="2">
    <location>
        <begin position="33"/>
        <end position="158"/>
    </location>
</feature>
<dbReference type="EMBL" id="ANHY01000006">
    <property type="protein sequence ID" value="EKV31291.1"/>
    <property type="molecule type" value="Genomic_DNA"/>
</dbReference>
<name>K9HSH7_9PROT</name>
<protein>
    <recommendedName>
        <fullName evidence="2">SCP domain-containing protein</fullName>
    </recommendedName>
</protein>